<name>A0A5C6NR58_9TELE</name>
<dbReference type="SMART" id="SM00298">
    <property type="entry name" value="CHROMO"/>
    <property type="match status" value="1"/>
</dbReference>
<gene>
    <name evidence="5" type="ORF">D4764_02G0011880</name>
</gene>
<dbReference type="SUPFAM" id="SSF54160">
    <property type="entry name" value="Chromo domain-like"/>
    <property type="match status" value="1"/>
</dbReference>
<accession>A0A5C6NR58</accession>
<dbReference type="InterPro" id="IPR023780">
    <property type="entry name" value="Chromo_domain"/>
</dbReference>
<dbReference type="Pfam" id="PF00385">
    <property type="entry name" value="Chromo"/>
    <property type="match status" value="1"/>
</dbReference>
<dbReference type="InterPro" id="IPR016197">
    <property type="entry name" value="Chromo-like_dom_sf"/>
</dbReference>
<dbReference type="Proteomes" id="UP000324091">
    <property type="component" value="Chromosome 2"/>
</dbReference>
<feature type="region of interest" description="Disordered" evidence="3">
    <location>
        <begin position="95"/>
        <end position="114"/>
    </location>
</feature>
<dbReference type="PROSITE" id="PS50013">
    <property type="entry name" value="CHROMO_2"/>
    <property type="match status" value="1"/>
</dbReference>
<dbReference type="InterPro" id="IPR051053">
    <property type="entry name" value="ECH/Chromodomain_protein"/>
</dbReference>
<evidence type="ECO:0000256" key="1">
    <source>
        <dbReference type="ARBA" id="ARBA00004123"/>
    </source>
</evidence>
<dbReference type="AlphaFoldDB" id="A0A5C6NR58"/>
<dbReference type="Gene3D" id="2.40.50.40">
    <property type="match status" value="1"/>
</dbReference>
<reference evidence="5 6" key="1">
    <citation type="submission" date="2019-04" db="EMBL/GenBank/DDBJ databases">
        <title>Chromosome genome assembly for Takifugu flavidus.</title>
        <authorList>
            <person name="Xiao S."/>
        </authorList>
    </citation>
    <scope>NUCLEOTIDE SEQUENCE [LARGE SCALE GENOMIC DNA]</scope>
    <source>
        <strain evidence="5">HTHZ2018</strain>
        <tissue evidence="5">Muscle</tissue>
    </source>
</reference>
<dbReference type="PANTHER" id="PTHR43684">
    <property type="match status" value="1"/>
</dbReference>
<sequence>MDATKTGAHASPDAYRQHGWISRHAVERIVDKRRNKKGKWEYLIRWKGYGSKEDTWEPEHHLLHCEEFIEQFNSLGLHKAKFPKSRQESLIPRYPTAAETSRARSESRKKKRTCDPAVGVRAGDVLGMGSGGSGPMQKQRKVGHQFLITDSKTESWSLSFTELQQGHIGCHWTGGTENWETWTRLDSSSKSEFFSPCYVGPLQGPQLPTTGGADLAGSALANGKLHLHSSIKRKLAEEKGYVFDKRLRHNVRQNESNCRFRDIVVRKEEGFTHVLLSTQTTENNALTPESPETTVLSHYAFHTSATEAKLGQTAKEL</sequence>
<comment type="subcellular location">
    <subcellularLocation>
        <location evidence="1">Nucleus</location>
    </subcellularLocation>
</comment>
<proteinExistence type="predicted"/>
<keyword evidence="6" id="KW-1185">Reference proteome</keyword>
<feature type="domain" description="Chromo" evidence="4">
    <location>
        <begin position="24"/>
        <end position="84"/>
    </location>
</feature>
<comment type="caution">
    <text evidence="5">The sequence shown here is derived from an EMBL/GenBank/DDBJ whole genome shotgun (WGS) entry which is preliminary data.</text>
</comment>
<evidence type="ECO:0000256" key="2">
    <source>
        <dbReference type="ARBA" id="ARBA00023242"/>
    </source>
</evidence>
<dbReference type="InterPro" id="IPR023779">
    <property type="entry name" value="Chromodomain_CS"/>
</dbReference>
<dbReference type="GO" id="GO:0005634">
    <property type="term" value="C:nucleus"/>
    <property type="evidence" value="ECO:0007669"/>
    <property type="project" value="UniProtKB-SubCell"/>
</dbReference>
<evidence type="ECO:0000313" key="5">
    <source>
        <dbReference type="EMBL" id="TWW68147.1"/>
    </source>
</evidence>
<dbReference type="PROSITE" id="PS00598">
    <property type="entry name" value="CHROMO_1"/>
    <property type="match status" value="1"/>
</dbReference>
<dbReference type="InterPro" id="IPR000953">
    <property type="entry name" value="Chromo/chromo_shadow_dom"/>
</dbReference>
<evidence type="ECO:0000256" key="3">
    <source>
        <dbReference type="SAM" id="MobiDB-lite"/>
    </source>
</evidence>
<dbReference type="CDD" id="cd18634">
    <property type="entry name" value="CD_CDY"/>
    <property type="match status" value="1"/>
</dbReference>
<dbReference type="PANTHER" id="PTHR43684:SF2">
    <property type="entry name" value="CHROMODOMAIN Y-LIKE PROTEIN 2"/>
    <property type="match status" value="1"/>
</dbReference>
<protein>
    <submittedName>
        <fullName evidence="5">Chromodomain Y-like protein 2</fullName>
    </submittedName>
</protein>
<keyword evidence="2" id="KW-0539">Nucleus</keyword>
<dbReference type="EMBL" id="RHFK02000012">
    <property type="protein sequence ID" value="TWW68147.1"/>
    <property type="molecule type" value="Genomic_DNA"/>
</dbReference>
<organism evidence="5 6">
    <name type="scientific">Takifugu flavidus</name>
    <name type="common">sansaifugu</name>
    <dbReference type="NCBI Taxonomy" id="433684"/>
    <lineage>
        <taxon>Eukaryota</taxon>
        <taxon>Metazoa</taxon>
        <taxon>Chordata</taxon>
        <taxon>Craniata</taxon>
        <taxon>Vertebrata</taxon>
        <taxon>Euteleostomi</taxon>
        <taxon>Actinopterygii</taxon>
        <taxon>Neopterygii</taxon>
        <taxon>Teleostei</taxon>
        <taxon>Neoteleostei</taxon>
        <taxon>Acanthomorphata</taxon>
        <taxon>Eupercaria</taxon>
        <taxon>Tetraodontiformes</taxon>
        <taxon>Tetradontoidea</taxon>
        <taxon>Tetraodontidae</taxon>
        <taxon>Takifugu</taxon>
    </lineage>
</organism>
<evidence type="ECO:0000259" key="4">
    <source>
        <dbReference type="PROSITE" id="PS50013"/>
    </source>
</evidence>
<evidence type="ECO:0000313" key="6">
    <source>
        <dbReference type="Proteomes" id="UP000324091"/>
    </source>
</evidence>
<dbReference type="GO" id="GO:0003714">
    <property type="term" value="F:transcription corepressor activity"/>
    <property type="evidence" value="ECO:0007669"/>
    <property type="project" value="TreeGrafter"/>
</dbReference>